<evidence type="ECO:0000256" key="1">
    <source>
        <dbReference type="ARBA" id="ARBA00004651"/>
    </source>
</evidence>
<evidence type="ECO:0000313" key="12">
    <source>
        <dbReference type="EMBL" id="ACV51541.1"/>
    </source>
</evidence>
<evidence type="ECO:0000256" key="4">
    <source>
        <dbReference type="ARBA" id="ARBA00022989"/>
    </source>
</evidence>
<evidence type="ECO:0000256" key="9">
    <source>
        <dbReference type="SAM" id="Phobius"/>
    </source>
</evidence>
<feature type="transmembrane region" description="Helical" evidence="9">
    <location>
        <begin position="740"/>
        <end position="760"/>
    </location>
</feature>
<organism evidence="12 13">
    <name type="scientific">Lancefieldella parvula (strain ATCC 33793 / DSM 20469 / CCUG 32760 / JCM 10300 / KCTC 3663 / VPI 0546 / 1246)</name>
    <name type="common">Atopobium parvulum</name>
    <dbReference type="NCBI Taxonomy" id="521095"/>
    <lineage>
        <taxon>Bacteria</taxon>
        <taxon>Bacillati</taxon>
        <taxon>Actinomycetota</taxon>
        <taxon>Coriobacteriia</taxon>
        <taxon>Coriobacteriales</taxon>
        <taxon>Atopobiaceae</taxon>
        <taxon>Lancefieldella</taxon>
    </lineage>
</organism>
<dbReference type="PROSITE" id="PS51257">
    <property type="entry name" value="PROKAR_LIPOPROTEIN"/>
    <property type="match status" value="1"/>
</dbReference>
<keyword evidence="5 9" id="KW-0472">Membrane</keyword>
<feature type="transmembrane region" description="Helical" evidence="9">
    <location>
        <begin position="1033"/>
        <end position="1055"/>
    </location>
</feature>
<dbReference type="RefSeq" id="WP_012809198.1">
    <property type="nucleotide sequence ID" value="NC_013203.1"/>
</dbReference>
<dbReference type="GO" id="GO:0005886">
    <property type="term" value="C:plasma membrane"/>
    <property type="evidence" value="ECO:0007669"/>
    <property type="project" value="UniProtKB-SubCell"/>
</dbReference>
<evidence type="ECO:0000256" key="6">
    <source>
        <dbReference type="ARBA" id="ARBA00038076"/>
    </source>
</evidence>
<evidence type="ECO:0008006" key="14">
    <source>
        <dbReference type="Google" id="ProtNLM"/>
    </source>
</evidence>
<dbReference type="OrthoDB" id="5137249at2"/>
<comment type="subcellular location">
    <subcellularLocation>
        <location evidence="1">Cell membrane</location>
        <topology evidence="1">Multi-pass membrane protein</topology>
    </subcellularLocation>
</comment>
<dbReference type="PANTHER" id="PTHR30287">
    <property type="entry name" value="MEMBRANE COMPONENT OF PREDICTED ABC SUPERFAMILY METABOLITE UPTAKE TRANSPORTER"/>
    <property type="match status" value="1"/>
</dbReference>
<name>C8W7V0_LANP1</name>
<feature type="region of interest" description="Disordered" evidence="8">
    <location>
        <begin position="265"/>
        <end position="308"/>
    </location>
</feature>
<keyword evidence="13" id="KW-1185">Reference proteome</keyword>
<dbReference type="HOGENOM" id="CLU_005531_0_0_11"/>
<dbReference type="eggNOG" id="COG1511">
    <property type="taxonomic scope" value="Bacteria"/>
</dbReference>
<evidence type="ECO:0000256" key="2">
    <source>
        <dbReference type="ARBA" id="ARBA00022475"/>
    </source>
</evidence>
<feature type="transmembrane region" description="Helical" evidence="9">
    <location>
        <begin position="617"/>
        <end position="648"/>
    </location>
</feature>
<feature type="transmembrane region" description="Helical" evidence="9">
    <location>
        <begin position="981"/>
        <end position="1000"/>
    </location>
</feature>
<dbReference type="InterPro" id="IPR038766">
    <property type="entry name" value="Membrane_comp_ABC_pdt"/>
</dbReference>
<gene>
    <name evidence="12" type="ordered locus">Apar_1113</name>
</gene>
<reference evidence="12 13" key="1">
    <citation type="journal article" date="2009" name="Stand. Genomic Sci.">
        <title>Complete genome sequence of Atopobium parvulum type strain (IPP 1246).</title>
        <authorList>
            <person name="Copeland A."/>
            <person name="Sikorski J."/>
            <person name="Lapidus A."/>
            <person name="Nolan M."/>
            <person name="Del Rio T.G."/>
            <person name="Lucas S."/>
            <person name="Chen F."/>
            <person name="Tice H."/>
            <person name="Pitluck S."/>
            <person name="Cheng J.F."/>
            <person name="Pukall R."/>
            <person name="Chertkov O."/>
            <person name="Brettin T."/>
            <person name="Han C."/>
            <person name="Detter J.C."/>
            <person name="Kuske C."/>
            <person name="Bruce D."/>
            <person name="Goodwin L."/>
            <person name="Ivanova N."/>
            <person name="Mavromatis K."/>
            <person name="Mikhailova N."/>
            <person name="Chen A."/>
            <person name="Palaniappan K."/>
            <person name="Chain P."/>
            <person name="Rohde M."/>
            <person name="Goker M."/>
            <person name="Bristow J."/>
            <person name="Eisen J.A."/>
            <person name="Markowitz V."/>
            <person name="Hugenholtz P."/>
            <person name="Kyrpides N.C."/>
            <person name="Klenk H.P."/>
            <person name="Detter J.C."/>
        </authorList>
    </citation>
    <scope>NUCLEOTIDE SEQUENCE [LARGE SCALE GENOMIC DNA]</scope>
    <source>
        <strain evidence="13">ATCC 33793 / DSM 20469 / CCUG 32760 / JCM 10300 / KCTC 3663 / VPI 0546 / 1246</strain>
    </source>
</reference>
<feature type="domain" description="ABC3 transporter permease C-terminal" evidence="10">
    <location>
        <begin position="984"/>
        <end position="1094"/>
    </location>
</feature>
<dbReference type="PANTHER" id="PTHR30287:SF1">
    <property type="entry name" value="INNER MEMBRANE PROTEIN"/>
    <property type="match status" value="1"/>
</dbReference>
<feature type="domain" description="MacB-like periplasmic core" evidence="11">
    <location>
        <begin position="744"/>
        <end position="951"/>
    </location>
</feature>
<dbReference type="eggNOG" id="COG0577">
    <property type="taxonomic scope" value="Bacteria"/>
</dbReference>
<dbReference type="InterPro" id="IPR025857">
    <property type="entry name" value="MacB_PCD"/>
</dbReference>
<keyword evidence="4 9" id="KW-1133">Transmembrane helix</keyword>
<evidence type="ECO:0000313" key="13">
    <source>
        <dbReference type="Proteomes" id="UP000000960"/>
    </source>
</evidence>
<dbReference type="EMBL" id="CP001721">
    <property type="protein sequence ID" value="ACV51541.1"/>
    <property type="molecule type" value="Genomic_DNA"/>
</dbReference>
<evidence type="ECO:0000256" key="3">
    <source>
        <dbReference type="ARBA" id="ARBA00022692"/>
    </source>
</evidence>
<protein>
    <recommendedName>
        <fullName evidence="14">ABC3 transporter permease protein domain-containing protein</fullName>
    </recommendedName>
</protein>
<dbReference type="InterPro" id="IPR003838">
    <property type="entry name" value="ABC3_permease_C"/>
</dbReference>
<feature type="coiled-coil region" evidence="7">
    <location>
        <begin position="509"/>
        <end position="536"/>
    </location>
</feature>
<keyword evidence="3 9" id="KW-0812">Transmembrane</keyword>
<dbReference type="GeneID" id="84806631"/>
<feature type="transmembrane region" description="Helical" evidence="9">
    <location>
        <begin position="569"/>
        <end position="587"/>
    </location>
</feature>
<feature type="coiled-coil region" evidence="7">
    <location>
        <begin position="417"/>
        <end position="472"/>
    </location>
</feature>
<keyword evidence="7" id="KW-0175">Coiled coil</keyword>
<feature type="transmembrane region" description="Helical" evidence="9">
    <location>
        <begin position="20"/>
        <end position="37"/>
    </location>
</feature>
<dbReference type="Pfam" id="PF02687">
    <property type="entry name" value="FtsX"/>
    <property type="match status" value="2"/>
</dbReference>
<dbReference type="Pfam" id="PF12704">
    <property type="entry name" value="MacB_PCD"/>
    <property type="match status" value="2"/>
</dbReference>
<feature type="domain" description="MacB-like periplasmic core" evidence="11">
    <location>
        <begin position="22"/>
        <end position="216"/>
    </location>
</feature>
<feature type="compositionally biased region" description="Basic and acidic residues" evidence="8">
    <location>
        <begin position="265"/>
        <end position="290"/>
    </location>
</feature>
<dbReference type="STRING" id="521095.Apar_1113"/>
<keyword evidence="2" id="KW-1003">Cell membrane</keyword>
<dbReference type="Proteomes" id="UP000000960">
    <property type="component" value="Chromosome"/>
</dbReference>
<proteinExistence type="inferred from homology"/>
<feature type="compositionally biased region" description="Polar residues" evidence="8">
    <location>
        <begin position="295"/>
        <end position="306"/>
    </location>
</feature>
<evidence type="ECO:0000259" key="10">
    <source>
        <dbReference type="Pfam" id="PF02687"/>
    </source>
</evidence>
<feature type="domain" description="ABC3 transporter permease C-terminal" evidence="10">
    <location>
        <begin position="571"/>
        <end position="695"/>
    </location>
</feature>
<feature type="transmembrane region" description="Helical" evidence="9">
    <location>
        <begin position="1075"/>
        <end position="1093"/>
    </location>
</feature>
<evidence type="ECO:0000256" key="8">
    <source>
        <dbReference type="SAM" id="MobiDB-lite"/>
    </source>
</evidence>
<comment type="similarity">
    <text evidence="6">Belongs to the ABC-4 integral membrane protein family.</text>
</comment>
<dbReference type="AlphaFoldDB" id="C8W7V0"/>
<feature type="transmembrane region" description="Helical" evidence="9">
    <location>
        <begin position="668"/>
        <end position="691"/>
    </location>
</feature>
<evidence type="ECO:0000256" key="5">
    <source>
        <dbReference type="ARBA" id="ARBA00023136"/>
    </source>
</evidence>
<evidence type="ECO:0000256" key="7">
    <source>
        <dbReference type="SAM" id="Coils"/>
    </source>
</evidence>
<sequence>MPRALFTEIIRTIKGSLARFLAIVGIVALGCGFFAGLKMASPDMQEAAHTFYKNQHLYDLRIISTLGLSEKDVHALASVEGVEAVMPSRTVDVMATLTSSQSSARVSSFRPGELNQPVVVEGRLPQGPYECVMSADSKKRTDISLGHQIELPETSNGVHLKGGSYTVVGFVNAPTYPYVSNFGTTSLGNGIVQQFVYVTEDAFANDDPYTEVYLTVQGATSYKSGSSMYQSAIDSVAERIKQMNPSLASLRLQELKDDAQAQVDEARQKLEQSRQEAADKLGDAQKKLDEAEAQISAQQQRLTDGQKQYDAGRQQLTTLRSSAEQKFAQAEAQIKASEAQIAQGTDELSAGEAQYQAGLAAFNAGQTTFTQQKSEFEAGRDAYLTGLAAQGITASTLEEAQQQLRALGLPTTQVDALLATQAQIVAAEAELATQQQALAAARGELDQRTAQLREAESQVAQARQNLTEARNATADQLYAAQEKLDASLSQLTAGQALLQNAESQTYEGRQSLEDQRVEIEKQLADGQTKIDEAQKKIDELKEPDVYVLDRTKEIGVAAYQADSERINNIANVFPLMFFLVAALVSLTSMTRMVSEERTLIGVHKALGYSTLQIAAKYLLYALLASLLGAVIGIALLSQVLPGVIISAYGSIYTIPNGGAPYPIQLDSALLSGLFGIGVTLLSTMAAVLSSLKEEPSSLMLPKAPKAGSKILLEHINPLWSSLSFSWKVTIRNLVRYKRRLIMTLVGIAGCTALLLVAFGLRDSINDVIDSQWPTLFHYDYIVGMTSDVSGAEADQIATELNQVGATNIHRITSENVLLESPAQNASSLTRTTIMTSNSLQDLTGVVTLRDRLSGQTIELKEDSVVITEKLAKRLGVGVGDAVRVYAQDRIGNASGEPSTLTVTGVTENYVGSYLYVGPSAWHSLSIQDQATDGWYATLPKDQATRDAFGEKLINRAGVATVDDINEAIRTYKKSLEVVNRVVAILILAAALLAFIVLYNLTNINIEERIREIASLKVLGFTRHEVDAYVFREIALLAVFGALFGLVLGTYLEGFVVQTAEIDLVMFGRSIHMSSYWFAFGLTLVFSLLVYVAMRSKLKNIDMVESLKSVE</sequence>
<dbReference type="KEGG" id="apv:Apar_1113"/>
<evidence type="ECO:0000259" key="11">
    <source>
        <dbReference type="Pfam" id="PF12704"/>
    </source>
</evidence>
<accession>C8W7V0</accession>